<keyword evidence="2" id="KW-1185">Reference proteome</keyword>
<dbReference type="RefSeq" id="XP_044547189.1">
    <property type="nucleotide sequence ID" value="XM_044696364.1"/>
</dbReference>
<dbReference type="EMBL" id="PYSW02000027">
    <property type="protein sequence ID" value="KAG2381509.1"/>
    <property type="molecule type" value="Genomic_DNA"/>
</dbReference>
<name>A0AA88GIC0_NAELO</name>
<accession>A0AA88GIC0</accession>
<reference evidence="1 2" key="1">
    <citation type="journal article" date="2018" name="BMC Genomics">
        <title>The genome of Naegleria lovaniensis, the basis for a comparative approach to unravel pathogenicity factors of the human pathogenic amoeba N. fowleri.</title>
        <authorList>
            <person name="Liechti N."/>
            <person name="Schurch N."/>
            <person name="Bruggmann R."/>
            <person name="Wittwer M."/>
        </authorList>
    </citation>
    <scope>NUCLEOTIDE SEQUENCE [LARGE SCALE GENOMIC DNA]</scope>
    <source>
        <strain evidence="1 2">ATCC 30569</strain>
    </source>
</reference>
<evidence type="ECO:0000313" key="2">
    <source>
        <dbReference type="Proteomes" id="UP000816034"/>
    </source>
</evidence>
<evidence type="ECO:0008006" key="3">
    <source>
        <dbReference type="Google" id="ProtNLM"/>
    </source>
</evidence>
<dbReference type="AlphaFoldDB" id="A0AA88GIC0"/>
<organism evidence="1 2">
    <name type="scientific">Naegleria lovaniensis</name>
    <name type="common">Amoeba</name>
    <dbReference type="NCBI Taxonomy" id="51637"/>
    <lineage>
        <taxon>Eukaryota</taxon>
        <taxon>Discoba</taxon>
        <taxon>Heterolobosea</taxon>
        <taxon>Tetramitia</taxon>
        <taxon>Eutetramitia</taxon>
        <taxon>Vahlkampfiidae</taxon>
        <taxon>Naegleria</taxon>
    </lineage>
</organism>
<proteinExistence type="predicted"/>
<dbReference type="GeneID" id="68098952"/>
<dbReference type="Proteomes" id="UP000816034">
    <property type="component" value="Unassembled WGS sequence"/>
</dbReference>
<evidence type="ECO:0000313" key="1">
    <source>
        <dbReference type="EMBL" id="KAG2381509.1"/>
    </source>
</evidence>
<protein>
    <recommendedName>
        <fullName evidence="3">SAM domain-containing protein</fullName>
    </recommendedName>
</protein>
<sequence length="476" mass="55118">MPRWLLSFIDLMGASSNLKPRWIAVIDVITKHQLNGELLLFITEDYLKLLQIPFGAIQSILIKLRNLVQTQIDQQILKPSDLPPENIFYACESQSPSISLCTNCDVKVMTDSAITFDSCQTNSSIDSSQPTLPAVPSYSGKTQGLEENEDYTCELATDEICQLSTLHKDHRQRCMKKIDKIAKILPSEEKEILCQNLIFPDRFMNNYLNRLPPSSLQSSKTQTDSSDCKIKIIVIEMNEIQTQRYNKRVGTSANFLFHSALIVGPWYMEWNDSSLVIPRPLTQIDSIIHDLQVFTLDICAIQDQKILDKLVTLCMSYNISKHYHFQHFIEQFLEFIEVKSEFDKLLQGHDFINFFFEQLRQQGVIRDVSLFMSASIREYILNSNSCSHELKELVSTQPYSETIISFHSHVLFDEYVNTILEQDASYFLLNHGKLEFEFLKKFDDMFWRHATKLTSSNPSSHVKMNCPFHQDEDFKK</sequence>
<gene>
    <name evidence="1" type="ORF">C9374_006498</name>
</gene>
<comment type="caution">
    <text evidence="1">The sequence shown here is derived from an EMBL/GenBank/DDBJ whole genome shotgun (WGS) entry which is preliminary data.</text>
</comment>